<feature type="region of interest" description="Disordered" evidence="1">
    <location>
        <begin position="77"/>
        <end position="101"/>
    </location>
</feature>
<evidence type="ECO:0000256" key="1">
    <source>
        <dbReference type="SAM" id="MobiDB-lite"/>
    </source>
</evidence>
<organism evidence="3 4">
    <name type="scientific">Rhinocladiella mackenziei CBS 650.93</name>
    <dbReference type="NCBI Taxonomy" id="1442369"/>
    <lineage>
        <taxon>Eukaryota</taxon>
        <taxon>Fungi</taxon>
        <taxon>Dikarya</taxon>
        <taxon>Ascomycota</taxon>
        <taxon>Pezizomycotina</taxon>
        <taxon>Eurotiomycetes</taxon>
        <taxon>Chaetothyriomycetidae</taxon>
        <taxon>Chaetothyriales</taxon>
        <taxon>Herpotrichiellaceae</taxon>
        <taxon>Rhinocladiella</taxon>
    </lineage>
</organism>
<evidence type="ECO:0000259" key="2">
    <source>
        <dbReference type="Pfam" id="PF14420"/>
    </source>
</evidence>
<gene>
    <name evidence="3" type="ORF">Z518_10107</name>
</gene>
<evidence type="ECO:0000313" key="4">
    <source>
        <dbReference type="Proteomes" id="UP000053617"/>
    </source>
</evidence>
<dbReference type="Proteomes" id="UP000053617">
    <property type="component" value="Unassembled WGS sequence"/>
</dbReference>
<dbReference type="OrthoDB" id="4154058at2759"/>
<sequence length="326" mass="36239">MASARPILRSDPFIREDPTTSRYNQRIPKEVWEEIKPRLLMLFNRGIPASDILRELESIDVHVTRSQLATQMRKWGFHKHSREPLQQPILESQDTSTSNDPYSEELLCNARTAARLSHALRQYQDIDSDFPSVMIDTELEMLSIERGGPQFSDCTDLALVSGLNLDDPSVETYENATVYRSQSHGPPLKLGAVALAKGEATLSPQNVSASADIPQQSDNLRGMLQTQRRHLSAHDAIEVLYGPPIAKSCTSSTSSGFMSFKEISTRFRDTVTASALSLYSVSSGKRSERMNWRFSTVTGLPSDSSVANGTAGDNMIIDIKEQVEDM</sequence>
<proteinExistence type="predicted"/>
<dbReference type="Pfam" id="PF14420">
    <property type="entry name" value="Clr5"/>
    <property type="match status" value="1"/>
</dbReference>
<dbReference type="InterPro" id="IPR025676">
    <property type="entry name" value="Clr5_dom"/>
</dbReference>
<dbReference type="EMBL" id="KN847482">
    <property type="protein sequence ID" value="KIX01041.1"/>
    <property type="molecule type" value="Genomic_DNA"/>
</dbReference>
<feature type="domain" description="Clr5" evidence="2">
    <location>
        <begin position="29"/>
        <end position="79"/>
    </location>
</feature>
<name>A0A0D2ICT6_9EURO</name>
<evidence type="ECO:0000313" key="3">
    <source>
        <dbReference type="EMBL" id="KIX01041.1"/>
    </source>
</evidence>
<feature type="compositionally biased region" description="Polar residues" evidence="1">
    <location>
        <begin position="89"/>
        <end position="101"/>
    </location>
</feature>
<dbReference type="GeneID" id="25298178"/>
<protein>
    <recommendedName>
        <fullName evidence="2">Clr5 domain-containing protein</fullName>
    </recommendedName>
</protein>
<dbReference type="HOGENOM" id="CLU_852983_0_0_1"/>
<accession>A0A0D2ICT6</accession>
<keyword evidence="4" id="KW-1185">Reference proteome</keyword>
<feature type="region of interest" description="Disordered" evidence="1">
    <location>
        <begin position="1"/>
        <end position="20"/>
    </location>
</feature>
<reference evidence="3 4" key="1">
    <citation type="submission" date="2015-01" db="EMBL/GenBank/DDBJ databases">
        <title>The Genome Sequence of Rhinocladiella mackenzie CBS 650.93.</title>
        <authorList>
            <consortium name="The Broad Institute Genomics Platform"/>
            <person name="Cuomo C."/>
            <person name="de Hoog S."/>
            <person name="Gorbushina A."/>
            <person name="Stielow B."/>
            <person name="Teixiera M."/>
            <person name="Abouelleil A."/>
            <person name="Chapman S.B."/>
            <person name="Priest M."/>
            <person name="Young S.K."/>
            <person name="Wortman J."/>
            <person name="Nusbaum C."/>
            <person name="Birren B."/>
        </authorList>
    </citation>
    <scope>NUCLEOTIDE SEQUENCE [LARGE SCALE GENOMIC DNA]</scope>
    <source>
        <strain evidence="3 4">CBS 650.93</strain>
    </source>
</reference>
<dbReference type="RefSeq" id="XP_013268177.1">
    <property type="nucleotide sequence ID" value="XM_013412723.1"/>
</dbReference>
<dbReference type="VEuPathDB" id="FungiDB:Z518_10107"/>
<dbReference type="AlphaFoldDB" id="A0A0D2ICT6"/>